<evidence type="ECO:0000313" key="3">
    <source>
        <dbReference type="Proteomes" id="UP001066276"/>
    </source>
</evidence>
<name>A0AAV7PTQ4_PLEWA</name>
<keyword evidence="3" id="KW-1185">Reference proteome</keyword>
<feature type="region of interest" description="Disordered" evidence="1">
    <location>
        <begin position="28"/>
        <end position="70"/>
    </location>
</feature>
<gene>
    <name evidence="2" type="ORF">NDU88_009128</name>
</gene>
<proteinExistence type="predicted"/>
<protein>
    <submittedName>
        <fullName evidence="2">Uncharacterized protein</fullName>
    </submittedName>
</protein>
<accession>A0AAV7PTQ4</accession>
<sequence>MRCLAWSGWSDGHKLSSLSDVRRLRHEFSRGSQEKATADGGGVDGSELPPLHGQGPSRALSRILRDSGSP</sequence>
<evidence type="ECO:0000313" key="2">
    <source>
        <dbReference type="EMBL" id="KAJ1130781.1"/>
    </source>
</evidence>
<evidence type="ECO:0000256" key="1">
    <source>
        <dbReference type="SAM" id="MobiDB-lite"/>
    </source>
</evidence>
<reference evidence="2" key="1">
    <citation type="journal article" date="2022" name="bioRxiv">
        <title>Sequencing and chromosome-scale assembly of the giantPleurodeles waltlgenome.</title>
        <authorList>
            <person name="Brown T."/>
            <person name="Elewa A."/>
            <person name="Iarovenko S."/>
            <person name="Subramanian E."/>
            <person name="Araus A.J."/>
            <person name="Petzold A."/>
            <person name="Susuki M."/>
            <person name="Suzuki K.-i.T."/>
            <person name="Hayashi T."/>
            <person name="Toyoda A."/>
            <person name="Oliveira C."/>
            <person name="Osipova E."/>
            <person name="Leigh N.D."/>
            <person name="Simon A."/>
            <person name="Yun M.H."/>
        </authorList>
    </citation>
    <scope>NUCLEOTIDE SEQUENCE</scope>
    <source>
        <strain evidence="2">20211129_DDA</strain>
        <tissue evidence="2">Liver</tissue>
    </source>
</reference>
<comment type="caution">
    <text evidence="2">The sequence shown here is derived from an EMBL/GenBank/DDBJ whole genome shotgun (WGS) entry which is preliminary data.</text>
</comment>
<dbReference type="EMBL" id="JANPWB010000011">
    <property type="protein sequence ID" value="KAJ1130781.1"/>
    <property type="molecule type" value="Genomic_DNA"/>
</dbReference>
<feature type="compositionally biased region" description="Basic and acidic residues" evidence="1">
    <location>
        <begin position="28"/>
        <end position="37"/>
    </location>
</feature>
<dbReference type="AlphaFoldDB" id="A0AAV7PTQ4"/>
<dbReference type="Proteomes" id="UP001066276">
    <property type="component" value="Chromosome 7"/>
</dbReference>
<organism evidence="2 3">
    <name type="scientific">Pleurodeles waltl</name>
    <name type="common">Iberian ribbed newt</name>
    <dbReference type="NCBI Taxonomy" id="8319"/>
    <lineage>
        <taxon>Eukaryota</taxon>
        <taxon>Metazoa</taxon>
        <taxon>Chordata</taxon>
        <taxon>Craniata</taxon>
        <taxon>Vertebrata</taxon>
        <taxon>Euteleostomi</taxon>
        <taxon>Amphibia</taxon>
        <taxon>Batrachia</taxon>
        <taxon>Caudata</taxon>
        <taxon>Salamandroidea</taxon>
        <taxon>Salamandridae</taxon>
        <taxon>Pleurodelinae</taxon>
        <taxon>Pleurodeles</taxon>
    </lineage>
</organism>